<protein>
    <submittedName>
        <fullName evidence="2">Amino acid ABC transporter substrate-binding protein</fullName>
    </submittedName>
</protein>
<comment type="caution">
    <text evidence="2">The sequence shown here is derived from an EMBL/GenBank/DDBJ whole genome shotgun (WGS) entry which is preliminary data.</text>
</comment>
<keyword evidence="3" id="KW-1185">Reference proteome</keyword>
<evidence type="ECO:0000313" key="3">
    <source>
        <dbReference type="Proteomes" id="UP000438699"/>
    </source>
</evidence>
<keyword evidence="1" id="KW-0812">Transmembrane</keyword>
<dbReference type="PANTHER" id="PTHR35936">
    <property type="entry name" value="MEMBRANE-BOUND LYTIC MUREIN TRANSGLYCOSYLASE F"/>
    <property type="match status" value="1"/>
</dbReference>
<sequence length="325" mass="36943">MDTTARRSSLQVCMCVRECVMVFLFPLCIDRPCGKGKAFAVFLYYAPKLWSWYFFPMATWGMKIVKAGVCAILLCMVLATFPFRAAAGDALPVVTMASLEWPPYSGASLPGQGVSVCVARKAFEAMGYRLEVRFFPWQRVLSQMGMDSGVIGYMPEYDSAERRESYSYSTPIGVSPLGIVEPADKPWPWHELRDLRGARIGVVAGYVNTPDFDAMVEYRQLWVEPVMDDETNLRKVLEGRIDLAVIDQHVFNWILRSSRFFRGRRDGVRFQDRLLGENLLYACFAGTVEGHHWRDIFNEGLTRINAMALHKSLMQKAEGKDSIKR</sequence>
<evidence type="ECO:0000313" key="2">
    <source>
        <dbReference type="EMBL" id="KAB1442839.1"/>
    </source>
</evidence>
<organism evidence="2 3">
    <name type="scientific">Pseudodesulfovibrio senegalensis</name>
    <dbReference type="NCBI Taxonomy" id="1721087"/>
    <lineage>
        <taxon>Bacteria</taxon>
        <taxon>Pseudomonadati</taxon>
        <taxon>Thermodesulfobacteriota</taxon>
        <taxon>Desulfovibrionia</taxon>
        <taxon>Desulfovibrionales</taxon>
        <taxon>Desulfovibrionaceae</taxon>
    </lineage>
</organism>
<proteinExistence type="predicted"/>
<accession>A0A6N6N5S7</accession>
<name>A0A6N6N5S7_9BACT</name>
<gene>
    <name evidence="2" type="ORF">F8A88_00760</name>
</gene>
<keyword evidence="1" id="KW-1133">Transmembrane helix</keyword>
<dbReference type="Gene3D" id="3.40.190.10">
    <property type="entry name" value="Periplasmic binding protein-like II"/>
    <property type="match status" value="2"/>
</dbReference>
<keyword evidence="1" id="KW-0472">Membrane</keyword>
<dbReference type="AlphaFoldDB" id="A0A6N6N5S7"/>
<reference evidence="2 3" key="1">
    <citation type="journal article" date="2017" name="Int. J. Syst. Evol. Microbiol.">
        <title>Desulfovibrio senegalensis sp. nov., a mesophilic sulfate reducer isolated from marine sediment.</title>
        <authorList>
            <person name="Thioye A."/>
            <person name="Gam Z.B.A."/>
            <person name="Mbengue M."/>
            <person name="Cayol J.L."/>
            <person name="Joseph-Bartoli M."/>
            <person name="Toure-Kane C."/>
            <person name="Labat M."/>
        </authorList>
    </citation>
    <scope>NUCLEOTIDE SEQUENCE [LARGE SCALE GENOMIC DNA]</scope>
    <source>
        <strain evidence="2 3">DSM 101509</strain>
    </source>
</reference>
<feature type="transmembrane region" description="Helical" evidence="1">
    <location>
        <begin position="64"/>
        <end position="83"/>
    </location>
</feature>
<dbReference type="PANTHER" id="PTHR35936:SF25">
    <property type="entry name" value="ABC TRANSPORTER SUBSTRATE-BINDING PROTEIN"/>
    <property type="match status" value="1"/>
</dbReference>
<dbReference type="Proteomes" id="UP000438699">
    <property type="component" value="Unassembled WGS sequence"/>
</dbReference>
<evidence type="ECO:0000256" key="1">
    <source>
        <dbReference type="SAM" id="Phobius"/>
    </source>
</evidence>
<dbReference type="EMBL" id="WAIE01000001">
    <property type="protein sequence ID" value="KAB1442839.1"/>
    <property type="molecule type" value="Genomic_DNA"/>
</dbReference>
<dbReference type="SUPFAM" id="SSF53850">
    <property type="entry name" value="Periplasmic binding protein-like II"/>
    <property type="match status" value="1"/>
</dbReference>